<proteinExistence type="predicted"/>
<sequence length="153" mass="16032">MVRRLKLYTNGELKDTAEGEGRLTVSISGLEPATSYPAGIYQVCFEENGKESEKVDSPAFTTKPILVTSVTFTPENLSLVAGDDDVAVATVTPSTASNSEVTYTSDHPEIVTVDSEGGDLHAVAPGTATITATAKDSTHKTAHMTVVVTAAEE</sequence>
<reference evidence="1 2" key="1">
    <citation type="journal article" date="2018" name="Vet. Microbiol.">
        <title>Clonal diversity and geographic distribution of methicillin-resistant Staphylococcus pseudintermedius from Australian animals: Discovery of novel sequence types.</title>
        <authorList>
            <person name="Worthing K.A."/>
            <person name="Abraham S."/>
            <person name="Coombs G.W."/>
            <person name="Pang S."/>
            <person name="Saputra S."/>
            <person name="Jordan D."/>
            <person name="Trott D.J."/>
            <person name="Norris J.M."/>
        </authorList>
    </citation>
    <scope>NUCLEOTIDE SEQUENCE [LARGE SCALE GENOMIC DNA]</scope>
    <source>
        <strain evidence="1 2">ST71 3</strain>
    </source>
</reference>
<accession>A0A317Z4Z4</accession>
<dbReference type="AlphaFoldDB" id="A0A317Z4Z4"/>
<dbReference type="SMART" id="SM00635">
    <property type="entry name" value="BID_2"/>
    <property type="match status" value="1"/>
</dbReference>
<evidence type="ECO:0000313" key="1">
    <source>
        <dbReference type="EMBL" id="PWZ95932.1"/>
    </source>
</evidence>
<dbReference type="InterPro" id="IPR003343">
    <property type="entry name" value="Big_2"/>
</dbReference>
<dbReference type="RefSeq" id="WP_015729188.1">
    <property type="nucleotide sequence ID" value="NZ_BAAFHW010000226.1"/>
</dbReference>
<dbReference type="Pfam" id="PF02368">
    <property type="entry name" value="Big_2"/>
    <property type="match status" value="1"/>
</dbReference>
<dbReference type="EMBL" id="QEIV01001557">
    <property type="protein sequence ID" value="PWZ95932.1"/>
    <property type="molecule type" value="Genomic_DNA"/>
</dbReference>
<dbReference type="Proteomes" id="UP000246351">
    <property type="component" value="Unassembled WGS sequence"/>
</dbReference>
<name>A0A317Z4Z4_STAPS</name>
<evidence type="ECO:0000313" key="2">
    <source>
        <dbReference type="Proteomes" id="UP000246351"/>
    </source>
</evidence>
<gene>
    <name evidence="1" type="ORF">DD924_14665</name>
</gene>
<dbReference type="Gene3D" id="2.60.40.1080">
    <property type="match status" value="1"/>
</dbReference>
<comment type="caution">
    <text evidence="1">The sequence shown here is derived from an EMBL/GenBank/DDBJ whole genome shotgun (WGS) entry which is preliminary data.</text>
</comment>
<organism evidence="1 2">
    <name type="scientific">Staphylococcus pseudintermedius</name>
    <dbReference type="NCBI Taxonomy" id="283734"/>
    <lineage>
        <taxon>Bacteria</taxon>
        <taxon>Bacillati</taxon>
        <taxon>Bacillota</taxon>
        <taxon>Bacilli</taxon>
        <taxon>Bacillales</taxon>
        <taxon>Staphylococcaceae</taxon>
        <taxon>Staphylococcus</taxon>
        <taxon>Staphylococcus intermedius group</taxon>
    </lineage>
</organism>
<dbReference type="STRING" id="937773.SPSINT_1261"/>
<dbReference type="SUPFAM" id="SSF49373">
    <property type="entry name" value="Invasin/intimin cell-adhesion fragments"/>
    <property type="match status" value="1"/>
</dbReference>
<protein>
    <submittedName>
        <fullName evidence="1">Phage tail protein</fullName>
    </submittedName>
</protein>
<dbReference type="InterPro" id="IPR008964">
    <property type="entry name" value="Invasin/intimin_cell_adhesion"/>
</dbReference>